<dbReference type="EMBL" id="CP037421">
    <property type="protein sequence ID" value="QDT29366.1"/>
    <property type="molecule type" value="Genomic_DNA"/>
</dbReference>
<sequence length="187" mass="21401">MDRFSDLTTMHNLIIDTPLGEINFFVFGVTPGVKVRLDAVPLSPRLPAGMLVDSCLGILLQLNCREPAEDLIFEFRLRDRKYDSYSYEGGQHLYAMSWENEQTQLMIGTEDEECLNTRLPQEQKYEYCPLGHDEKGISLTLPDLKKGSRCSFHFIVAWQGFSAAEQDACWHAVDVRHTDLLKAFHKS</sequence>
<gene>
    <name evidence="1" type="ORF">Enr10x_47180</name>
</gene>
<name>A0A517QCK8_9PLAN</name>
<dbReference type="Proteomes" id="UP000315647">
    <property type="component" value="Chromosome"/>
</dbReference>
<organism evidence="1 2">
    <name type="scientific">Gimesia panareensis</name>
    <dbReference type="NCBI Taxonomy" id="2527978"/>
    <lineage>
        <taxon>Bacteria</taxon>
        <taxon>Pseudomonadati</taxon>
        <taxon>Planctomycetota</taxon>
        <taxon>Planctomycetia</taxon>
        <taxon>Planctomycetales</taxon>
        <taxon>Planctomycetaceae</taxon>
        <taxon>Gimesia</taxon>
    </lineage>
</organism>
<dbReference type="AlphaFoldDB" id="A0A517QCK8"/>
<dbReference type="RefSeq" id="WP_145113307.1">
    <property type="nucleotide sequence ID" value="NZ_CP036277.1"/>
</dbReference>
<protein>
    <submittedName>
        <fullName evidence="1">Uncharacterized protein</fullName>
    </submittedName>
</protein>
<accession>A0A518ACF1</accession>
<evidence type="ECO:0000313" key="2">
    <source>
        <dbReference type="Proteomes" id="UP000315647"/>
    </source>
</evidence>
<evidence type="ECO:0000313" key="1">
    <source>
        <dbReference type="EMBL" id="QDT29366.1"/>
    </source>
</evidence>
<proteinExistence type="predicted"/>
<keyword evidence="2" id="KW-1185">Reference proteome</keyword>
<accession>A0A517QCK8</accession>
<reference evidence="1 2" key="1">
    <citation type="submission" date="2019-03" db="EMBL/GenBank/DDBJ databases">
        <title>Deep-cultivation of Planctomycetes and their phenomic and genomic characterization uncovers novel biology.</title>
        <authorList>
            <person name="Wiegand S."/>
            <person name="Jogler M."/>
            <person name="Boedeker C."/>
            <person name="Pinto D."/>
            <person name="Vollmers J."/>
            <person name="Rivas-Marin E."/>
            <person name="Kohn T."/>
            <person name="Peeters S.H."/>
            <person name="Heuer A."/>
            <person name="Rast P."/>
            <person name="Oberbeckmann S."/>
            <person name="Bunk B."/>
            <person name="Jeske O."/>
            <person name="Meyerdierks A."/>
            <person name="Storesund J.E."/>
            <person name="Kallscheuer N."/>
            <person name="Luecker S."/>
            <person name="Lage O.M."/>
            <person name="Pohl T."/>
            <person name="Merkel B.J."/>
            <person name="Hornburger P."/>
            <person name="Mueller R.-W."/>
            <person name="Bruemmer F."/>
            <person name="Labrenz M."/>
            <person name="Spormann A.M."/>
            <person name="Op den Camp H."/>
            <person name="Overmann J."/>
            <person name="Amann R."/>
            <person name="Jetten M.S.M."/>
            <person name="Mascher T."/>
            <person name="Medema M.H."/>
            <person name="Devos D.P."/>
            <person name="Kaster A.-K."/>
            <person name="Ovreas L."/>
            <person name="Rohde M."/>
            <person name="Galperin M.Y."/>
            <person name="Jogler C."/>
        </authorList>
    </citation>
    <scope>NUCLEOTIDE SEQUENCE [LARGE SCALE GENOMIC DNA]</scope>
    <source>
        <strain evidence="1 2">Enr10</strain>
    </source>
</reference>